<gene>
    <name evidence="1" type="ORF">SAMN05216233_10284</name>
</gene>
<keyword evidence="2" id="KW-1185">Reference proteome</keyword>
<name>A0A1G5BLQ4_9BACT</name>
<sequence>MISSDSQPGPGMFSGSEIPELCDAIKDVHRLLTSVGAFFSELEGAEAPGGNGLQIDFKKWGLRTITEDLLERQYQAVEHIVAFYKGEQEKMARRNRG</sequence>
<dbReference type="AlphaFoldDB" id="A0A1G5BLQ4"/>
<proteinExistence type="predicted"/>
<evidence type="ECO:0000313" key="2">
    <source>
        <dbReference type="Proteomes" id="UP000198870"/>
    </source>
</evidence>
<protein>
    <submittedName>
        <fullName evidence="1">Uncharacterized protein</fullName>
    </submittedName>
</protein>
<dbReference type="Proteomes" id="UP000198870">
    <property type="component" value="Unassembled WGS sequence"/>
</dbReference>
<accession>A0A1G5BLQ4</accession>
<dbReference type="EMBL" id="FMUX01000002">
    <property type="protein sequence ID" value="SCX91083.1"/>
    <property type="molecule type" value="Genomic_DNA"/>
</dbReference>
<dbReference type="RefSeq" id="WP_092208335.1">
    <property type="nucleotide sequence ID" value="NZ_FMUX01000002.1"/>
</dbReference>
<evidence type="ECO:0000313" key="1">
    <source>
        <dbReference type="EMBL" id="SCX91083.1"/>
    </source>
</evidence>
<organism evidence="1 2">
    <name type="scientific">Desulfoluna spongiiphila</name>
    <dbReference type="NCBI Taxonomy" id="419481"/>
    <lineage>
        <taxon>Bacteria</taxon>
        <taxon>Pseudomonadati</taxon>
        <taxon>Thermodesulfobacteriota</taxon>
        <taxon>Desulfobacteria</taxon>
        <taxon>Desulfobacterales</taxon>
        <taxon>Desulfolunaceae</taxon>
        <taxon>Desulfoluna</taxon>
    </lineage>
</organism>
<reference evidence="1 2" key="1">
    <citation type="submission" date="2016-10" db="EMBL/GenBank/DDBJ databases">
        <authorList>
            <person name="de Groot N.N."/>
        </authorList>
    </citation>
    <scope>NUCLEOTIDE SEQUENCE [LARGE SCALE GENOMIC DNA]</scope>
    <source>
        <strain evidence="1 2">AA1</strain>
    </source>
</reference>